<protein>
    <submittedName>
        <fullName evidence="1">Uncharacterized protein DUF4304</fullName>
    </submittedName>
</protein>
<organism evidence="1 2">
    <name type="scientific">Pseudokineococcus lusitanus</name>
    <dbReference type="NCBI Taxonomy" id="763993"/>
    <lineage>
        <taxon>Bacteria</taxon>
        <taxon>Bacillati</taxon>
        <taxon>Actinomycetota</taxon>
        <taxon>Actinomycetes</taxon>
        <taxon>Kineosporiales</taxon>
        <taxon>Kineosporiaceae</taxon>
        <taxon>Pseudokineococcus</taxon>
    </lineage>
</organism>
<evidence type="ECO:0000313" key="1">
    <source>
        <dbReference type="EMBL" id="ROP26961.1"/>
    </source>
</evidence>
<dbReference type="EMBL" id="RJKN01000008">
    <property type="protein sequence ID" value="ROP26961.1"/>
    <property type="molecule type" value="Genomic_DNA"/>
</dbReference>
<dbReference type="RefSeq" id="WP_123380967.1">
    <property type="nucleotide sequence ID" value="NZ_RJKN01000008.1"/>
</dbReference>
<dbReference type="InterPro" id="IPR025412">
    <property type="entry name" value="DUF4304"/>
</dbReference>
<dbReference type="OrthoDB" id="5146005at2"/>
<dbReference type="Pfam" id="PF14137">
    <property type="entry name" value="DUF4304"/>
    <property type="match status" value="1"/>
</dbReference>
<dbReference type="Proteomes" id="UP000276232">
    <property type="component" value="Unassembled WGS sequence"/>
</dbReference>
<gene>
    <name evidence="1" type="ORF">EDC03_2889</name>
</gene>
<evidence type="ECO:0000313" key="2">
    <source>
        <dbReference type="Proteomes" id="UP000276232"/>
    </source>
</evidence>
<proteinExistence type="predicted"/>
<name>A0A3N1G9S8_9ACTN</name>
<keyword evidence="2" id="KW-1185">Reference proteome</keyword>
<comment type="caution">
    <text evidence="1">The sequence shown here is derived from an EMBL/GenBank/DDBJ whole genome shotgun (WGS) entry which is preliminary data.</text>
</comment>
<accession>A0A3N1G9S8</accession>
<sequence>MSHDLAVYVGAQPDDAAQAMAAFARLAEETTEEATPPAPAIRAFLDDLARVLPDDHEAWASSPPSGEADGDTLVLPLTYGDGLELTMVTIVDLAHQHGLVCIDLSAEDVYLPMDDGSAYADHLDALEPPADPAFDVYARFIRDVISPELRRLGFQGSSGRYRLKGTDDHVLVAFQKGHNNSAWEVTFTINLTYISADAWAQACREHTELTERRPNGTAREPARGWYERIGMLDDPPGDRWWALRTQDDVPAVAKDVIRLLRDEAVLELGRQLTGEPTARPMEY</sequence>
<dbReference type="InParanoid" id="A0A3N1G9S8"/>
<reference evidence="1 2" key="1">
    <citation type="journal article" date="2015" name="Stand. Genomic Sci.">
        <title>Genomic Encyclopedia of Bacterial and Archaeal Type Strains, Phase III: the genomes of soil and plant-associated and newly described type strains.</title>
        <authorList>
            <person name="Whitman W.B."/>
            <person name="Woyke T."/>
            <person name="Klenk H.P."/>
            <person name="Zhou Y."/>
            <person name="Lilburn T.G."/>
            <person name="Beck B.J."/>
            <person name="De Vos P."/>
            <person name="Vandamme P."/>
            <person name="Eisen J.A."/>
            <person name="Garrity G."/>
            <person name="Hugenholtz P."/>
            <person name="Kyrpides N.C."/>
        </authorList>
    </citation>
    <scope>NUCLEOTIDE SEQUENCE [LARGE SCALE GENOMIC DNA]</scope>
    <source>
        <strain evidence="1 2">CECT 7306</strain>
    </source>
</reference>
<dbReference type="AlphaFoldDB" id="A0A3N1G9S8"/>